<dbReference type="SUPFAM" id="SSF101148">
    <property type="entry name" value="Plant invertase/pectin methylesterase inhibitor"/>
    <property type="match status" value="1"/>
</dbReference>
<dbReference type="Pfam" id="PF04043">
    <property type="entry name" value="PMEI"/>
    <property type="match status" value="1"/>
</dbReference>
<evidence type="ECO:0000313" key="4">
    <source>
        <dbReference type="Proteomes" id="UP000594638"/>
    </source>
</evidence>
<gene>
    <name evidence="3" type="ORF">OLEA9_A082654</name>
</gene>
<sequence length="206" mass="22595">MFWRVNNGFEQQNCLTNLPLALSGEAYKFLKATPPPKVAAQAPSPSPSSYTFTVPETSQTPTPAYVPVEVPANTPADAYVDIDTDADFYIAPVAALGGDWPMAEDSKSLESNVPKDNRLKDPKTDQFDKQCPEQCQEVYESAVEAMQKSLEDVSSGDFCKANVDVNAFATNIDTCDECFSEVIEPEFQKFDDWARGIGSDSLDKIV</sequence>
<comment type="caution">
    <text evidence="3">The sequence shown here is derived from an EMBL/GenBank/DDBJ whole genome shotgun (WGS) entry which is preliminary data.</text>
</comment>
<evidence type="ECO:0000259" key="2">
    <source>
        <dbReference type="Pfam" id="PF04043"/>
    </source>
</evidence>
<evidence type="ECO:0000313" key="3">
    <source>
        <dbReference type="EMBL" id="CAA3012685.1"/>
    </source>
</evidence>
<dbReference type="Gramene" id="OE9A082654T1">
    <property type="protein sequence ID" value="OE9A082654C1"/>
    <property type="gene ID" value="OE9A082654"/>
</dbReference>
<dbReference type="Proteomes" id="UP000594638">
    <property type="component" value="Unassembled WGS sequence"/>
</dbReference>
<feature type="domain" description="Pectinesterase inhibitor" evidence="2">
    <location>
        <begin position="120"/>
        <end position="182"/>
    </location>
</feature>
<accession>A0A8S0U1D7</accession>
<dbReference type="OrthoDB" id="911782at2759"/>
<protein>
    <submittedName>
        <fullName evidence="3">Uncharacterized serine-rich -like</fullName>
    </submittedName>
</protein>
<evidence type="ECO:0000256" key="1">
    <source>
        <dbReference type="SAM" id="MobiDB-lite"/>
    </source>
</evidence>
<organism evidence="3 4">
    <name type="scientific">Olea europaea subsp. europaea</name>
    <dbReference type="NCBI Taxonomy" id="158383"/>
    <lineage>
        <taxon>Eukaryota</taxon>
        <taxon>Viridiplantae</taxon>
        <taxon>Streptophyta</taxon>
        <taxon>Embryophyta</taxon>
        <taxon>Tracheophyta</taxon>
        <taxon>Spermatophyta</taxon>
        <taxon>Magnoliopsida</taxon>
        <taxon>eudicotyledons</taxon>
        <taxon>Gunneridae</taxon>
        <taxon>Pentapetalae</taxon>
        <taxon>asterids</taxon>
        <taxon>lamiids</taxon>
        <taxon>Lamiales</taxon>
        <taxon>Oleaceae</taxon>
        <taxon>Oleeae</taxon>
        <taxon>Olea</taxon>
    </lineage>
</organism>
<keyword evidence="4" id="KW-1185">Reference proteome</keyword>
<feature type="region of interest" description="Disordered" evidence="1">
    <location>
        <begin position="36"/>
        <end position="58"/>
    </location>
</feature>
<dbReference type="InterPro" id="IPR006501">
    <property type="entry name" value="Pectinesterase_inhib_dom"/>
</dbReference>
<proteinExistence type="predicted"/>
<reference evidence="3 4" key="1">
    <citation type="submission" date="2019-12" db="EMBL/GenBank/DDBJ databases">
        <authorList>
            <person name="Alioto T."/>
            <person name="Alioto T."/>
            <person name="Gomez Garrido J."/>
        </authorList>
    </citation>
    <scope>NUCLEOTIDE SEQUENCE [LARGE SCALE GENOMIC DNA]</scope>
</reference>
<name>A0A8S0U1D7_OLEEU</name>
<dbReference type="AlphaFoldDB" id="A0A8S0U1D7"/>
<feature type="compositionally biased region" description="Low complexity" evidence="1">
    <location>
        <begin position="38"/>
        <end position="49"/>
    </location>
</feature>
<dbReference type="GO" id="GO:0004857">
    <property type="term" value="F:enzyme inhibitor activity"/>
    <property type="evidence" value="ECO:0007669"/>
    <property type="project" value="InterPro"/>
</dbReference>
<dbReference type="EMBL" id="CACTIH010007407">
    <property type="protein sequence ID" value="CAA3012685.1"/>
    <property type="molecule type" value="Genomic_DNA"/>
</dbReference>
<dbReference type="Gene3D" id="1.20.140.40">
    <property type="entry name" value="Invertase/pectin methylesterase inhibitor family protein"/>
    <property type="match status" value="1"/>
</dbReference>
<feature type="region of interest" description="Disordered" evidence="1">
    <location>
        <begin position="105"/>
        <end position="129"/>
    </location>
</feature>
<dbReference type="InterPro" id="IPR035513">
    <property type="entry name" value="Invertase/methylesterase_inhib"/>
</dbReference>
<dbReference type="NCBIfam" id="TIGR01614">
    <property type="entry name" value="PME_inhib"/>
    <property type="match status" value="1"/>
</dbReference>